<dbReference type="PANTHER" id="PTHR35346">
    <property type="entry name" value="BEN DOMAIN-CONTAINING PROTEIN 6"/>
    <property type="match status" value="1"/>
</dbReference>
<dbReference type="GO" id="GO:0045666">
    <property type="term" value="P:positive regulation of neuron differentiation"/>
    <property type="evidence" value="ECO:0007669"/>
    <property type="project" value="InterPro"/>
</dbReference>
<evidence type="ECO:0000313" key="9">
    <source>
        <dbReference type="Proteomes" id="UP000075886"/>
    </source>
</evidence>
<evidence type="ECO:0000256" key="1">
    <source>
        <dbReference type="ARBA" id="ARBA00004123"/>
    </source>
</evidence>
<feature type="domain" description="BEN" evidence="7">
    <location>
        <begin position="367"/>
        <end position="466"/>
    </location>
</feature>
<proteinExistence type="predicted"/>
<dbReference type="GO" id="GO:0003714">
    <property type="term" value="F:transcription corepressor activity"/>
    <property type="evidence" value="ECO:0007669"/>
    <property type="project" value="InterPro"/>
</dbReference>
<protein>
    <recommendedName>
        <fullName evidence="7">BEN domain-containing protein</fullName>
    </recommendedName>
</protein>
<sequence length="507" mass="56547">MCYRPDSAASTAAPACFALIEWETANEEPNAYTVIESSQIVEVTRDPSRPLDEAGHHKRFPGLYTGKLIHVLRGRYIMPATIVMISESSPPSRTIAARFHRTVVDRTLKATPPMTFDQQTQTVGLPTEVPVSHDARYDRILSYLENVMAEQKSYRMENEYNRKLLHDMQEKILAQHEILQNLQRQTTTVESGTTVMVTAQMKENPSSSELIATEVIERYQLSGAEASTDEMILSEYESVNESSMVVKTSTVSDEQWSTVQVLDRFTDVQQDMNSKQSWASSSDVAAMDDLASNAKSNSQSSLFNGPHTEPCDPSLKTEKASHTTVAVEELIKNDWNDCSQDVDQKPNADSACLKAENDPSTTMVSIGSKNTLVRKSVLDKIKWANYKYATRKLLLQVFSREELATHSLSGRPSPAYAGNAEKPVKDRLDPNVVADVVEIVRKRCNVDESMVRSVITTKCADENKMLRQRMGTLVKKKPAIKREVEDGKGQPDGNDKENICTSAPMAL</sequence>
<dbReference type="Pfam" id="PF10523">
    <property type="entry name" value="BEN"/>
    <property type="match status" value="1"/>
</dbReference>
<organism evidence="8 9">
    <name type="scientific">Anopheles farauti</name>
    <dbReference type="NCBI Taxonomy" id="69004"/>
    <lineage>
        <taxon>Eukaryota</taxon>
        <taxon>Metazoa</taxon>
        <taxon>Ecdysozoa</taxon>
        <taxon>Arthropoda</taxon>
        <taxon>Hexapoda</taxon>
        <taxon>Insecta</taxon>
        <taxon>Pterygota</taxon>
        <taxon>Neoptera</taxon>
        <taxon>Endopterygota</taxon>
        <taxon>Diptera</taxon>
        <taxon>Nematocera</taxon>
        <taxon>Culicoidea</taxon>
        <taxon>Culicidae</taxon>
        <taxon>Anophelinae</taxon>
        <taxon>Anopheles</taxon>
    </lineage>
</organism>
<dbReference type="EnsemblMetazoa" id="AFAF015819-RA">
    <property type="protein sequence ID" value="AFAF015819-PA"/>
    <property type="gene ID" value="AFAF015819"/>
</dbReference>
<dbReference type="SMART" id="SM01025">
    <property type="entry name" value="BEN"/>
    <property type="match status" value="1"/>
</dbReference>
<evidence type="ECO:0000259" key="7">
    <source>
        <dbReference type="PROSITE" id="PS51457"/>
    </source>
</evidence>
<keyword evidence="3" id="KW-0805">Transcription regulation</keyword>
<dbReference type="GO" id="GO:0045746">
    <property type="term" value="P:negative regulation of Notch signaling pathway"/>
    <property type="evidence" value="ECO:0007669"/>
    <property type="project" value="InterPro"/>
</dbReference>
<keyword evidence="9" id="KW-1185">Reference proteome</keyword>
<dbReference type="Proteomes" id="UP000075886">
    <property type="component" value="Unassembled WGS sequence"/>
</dbReference>
<dbReference type="InterPro" id="IPR037496">
    <property type="entry name" value="BEND6-like"/>
</dbReference>
<comment type="subcellular location">
    <subcellularLocation>
        <location evidence="1">Nucleus</location>
    </subcellularLocation>
</comment>
<keyword evidence="5" id="KW-0539">Nucleus</keyword>
<dbReference type="GO" id="GO:0005634">
    <property type="term" value="C:nucleus"/>
    <property type="evidence" value="ECO:0007669"/>
    <property type="project" value="UniProtKB-SubCell"/>
</dbReference>
<feature type="region of interest" description="Disordered" evidence="6">
    <location>
        <begin position="476"/>
        <end position="507"/>
    </location>
</feature>
<keyword evidence="2" id="KW-0678">Repressor</keyword>
<reference evidence="9" key="1">
    <citation type="submission" date="2014-01" db="EMBL/GenBank/DDBJ databases">
        <title>The Genome Sequence of Anopheles farauti FAR1 (V2).</title>
        <authorList>
            <consortium name="The Broad Institute Genomics Platform"/>
            <person name="Neafsey D.E."/>
            <person name="Besansky N."/>
            <person name="Howell P."/>
            <person name="Walton C."/>
            <person name="Young S.K."/>
            <person name="Zeng Q."/>
            <person name="Gargeya S."/>
            <person name="Fitzgerald M."/>
            <person name="Haas B."/>
            <person name="Abouelleil A."/>
            <person name="Allen A.W."/>
            <person name="Alvarado L."/>
            <person name="Arachchi H.M."/>
            <person name="Berlin A.M."/>
            <person name="Chapman S.B."/>
            <person name="Gainer-Dewar J."/>
            <person name="Goldberg J."/>
            <person name="Griggs A."/>
            <person name="Gujja S."/>
            <person name="Hansen M."/>
            <person name="Howarth C."/>
            <person name="Imamovic A."/>
            <person name="Ireland A."/>
            <person name="Larimer J."/>
            <person name="McCowan C."/>
            <person name="Murphy C."/>
            <person name="Pearson M."/>
            <person name="Poon T.W."/>
            <person name="Priest M."/>
            <person name="Roberts A."/>
            <person name="Saif S."/>
            <person name="Shea T."/>
            <person name="Sisk P."/>
            <person name="Sykes S."/>
            <person name="Wortman J."/>
            <person name="Nusbaum C."/>
            <person name="Birren B."/>
        </authorList>
    </citation>
    <scope>NUCLEOTIDE SEQUENCE [LARGE SCALE GENOMIC DNA]</scope>
    <source>
        <strain evidence="9">FAR1</strain>
    </source>
</reference>
<reference evidence="8" key="2">
    <citation type="submission" date="2020-05" db="UniProtKB">
        <authorList>
            <consortium name="EnsemblMetazoa"/>
        </authorList>
    </citation>
    <scope>IDENTIFICATION</scope>
    <source>
        <strain evidence="8">FAR1</strain>
    </source>
</reference>
<feature type="region of interest" description="Disordered" evidence="6">
    <location>
        <begin position="295"/>
        <end position="314"/>
    </location>
</feature>
<dbReference type="Gene3D" id="1.10.10.2590">
    <property type="entry name" value="BEN domain"/>
    <property type="match status" value="1"/>
</dbReference>
<dbReference type="EMBL" id="AXCN02000831">
    <property type="status" value="NOT_ANNOTATED_CDS"/>
    <property type="molecule type" value="Genomic_DNA"/>
</dbReference>
<dbReference type="PROSITE" id="PS51457">
    <property type="entry name" value="BEN"/>
    <property type="match status" value="1"/>
</dbReference>
<name>A0A182QS85_9DIPT</name>
<evidence type="ECO:0000256" key="5">
    <source>
        <dbReference type="ARBA" id="ARBA00023242"/>
    </source>
</evidence>
<evidence type="ECO:0000256" key="4">
    <source>
        <dbReference type="ARBA" id="ARBA00023163"/>
    </source>
</evidence>
<dbReference type="VEuPathDB" id="VectorBase:AFAF015819"/>
<evidence type="ECO:0000256" key="6">
    <source>
        <dbReference type="SAM" id="MobiDB-lite"/>
    </source>
</evidence>
<evidence type="ECO:0000256" key="2">
    <source>
        <dbReference type="ARBA" id="ARBA00022491"/>
    </source>
</evidence>
<dbReference type="PANTHER" id="PTHR35346:SF1">
    <property type="entry name" value="BEN DOMAIN-CONTAINING PROTEIN 6"/>
    <property type="match status" value="1"/>
</dbReference>
<feature type="compositionally biased region" description="Basic and acidic residues" evidence="6">
    <location>
        <begin position="480"/>
        <end position="498"/>
    </location>
</feature>
<dbReference type="InterPro" id="IPR018379">
    <property type="entry name" value="BEN_domain"/>
</dbReference>
<accession>A0A182QS85</accession>
<keyword evidence="4" id="KW-0804">Transcription</keyword>
<dbReference type="AlphaFoldDB" id="A0A182QS85"/>
<evidence type="ECO:0000313" key="8">
    <source>
        <dbReference type="EnsemblMetazoa" id="AFAF015819-PA"/>
    </source>
</evidence>
<dbReference type="GO" id="GO:0003677">
    <property type="term" value="F:DNA binding"/>
    <property type="evidence" value="ECO:0007669"/>
    <property type="project" value="InterPro"/>
</dbReference>
<evidence type="ECO:0000256" key="3">
    <source>
        <dbReference type="ARBA" id="ARBA00023015"/>
    </source>
</evidence>